<dbReference type="AlphaFoldDB" id="A0A067XLH1"/>
<dbReference type="InterPro" id="IPR036140">
    <property type="entry name" value="PFN_sf"/>
</dbReference>
<keyword evidence="4" id="KW-0206">Cytoskeleton</keyword>
<organism evidence="6">
    <name type="scientific">Gadus morhua</name>
    <name type="common">Atlantic cod</name>
    <dbReference type="NCBI Taxonomy" id="8049"/>
    <lineage>
        <taxon>Eukaryota</taxon>
        <taxon>Metazoa</taxon>
        <taxon>Chordata</taxon>
        <taxon>Craniata</taxon>
        <taxon>Vertebrata</taxon>
        <taxon>Euteleostomi</taxon>
        <taxon>Actinopterygii</taxon>
        <taxon>Neopterygii</taxon>
        <taxon>Teleostei</taxon>
        <taxon>Neoteleostei</taxon>
        <taxon>Acanthomorphata</taxon>
        <taxon>Zeiogadaria</taxon>
        <taxon>Gadariae</taxon>
        <taxon>Gadiformes</taxon>
        <taxon>Gadoidei</taxon>
        <taxon>Gadidae</taxon>
        <taxon>Gadus</taxon>
    </lineage>
</organism>
<evidence type="ECO:0000256" key="5">
    <source>
        <dbReference type="RuleBase" id="RU003909"/>
    </source>
</evidence>
<dbReference type="GO" id="GO:0030833">
    <property type="term" value="P:regulation of actin filament polymerization"/>
    <property type="evidence" value="ECO:0007669"/>
    <property type="project" value="TreeGrafter"/>
</dbReference>
<dbReference type="Pfam" id="PF00235">
    <property type="entry name" value="Profilin"/>
    <property type="match status" value="1"/>
</dbReference>
<dbReference type="GO" id="GO:0005737">
    <property type="term" value="C:cytoplasm"/>
    <property type="evidence" value="ECO:0007669"/>
    <property type="project" value="TreeGrafter"/>
</dbReference>
<dbReference type="PANTHER" id="PTHR13936:SF17">
    <property type="entry name" value="PROFILIN"/>
    <property type="match status" value="1"/>
</dbReference>
<dbReference type="PANTHER" id="PTHR13936">
    <property type="entry name" value="PROFILIN"/>
    <property type="match status" value="1"/>
</dbReference>
<evidence type="ECO:0000256" key="1">
    <source>
        <dbReference type="ARBA" id="ARBA00004245"/>
    </source>
</evidence>
<evidence type="ECO:0000256" key="3">
    <source>
        <dbReference type="ARBA" id="ARBA00022490"/>
    </source>
</evidence>
<comment type="subcellular location">
    <subcellularLocation>
        <location evidence="1">Cytoplasm</location>
        <location evidence="1">Cytoskeleton</location>
    </subcellularLocation>
</comment>
<name>A0A067XLH1_GADMO</name>
<comment type="similarity">
    <text evidence="2 5">Belongs to the profilin family.</text>
</comment>
<dbReference type="GO" id="GO:0003779">
    <property type="term" value="F:actin binding"/>
    <property type="evidence" value="ECO:0007669"/>
    <property type="project" value="UniProtKB-KW"/>
</dbReference>
<evidence type="ECO:0000256" key="4">
    <source>
        <dbReference type="ARBA" id="ARBA00023212"/>
    </source>
</evidence>
<dbReference type="SUPFAM" id="SSF55770">
    <property type="entry name" value="Profilin (actin-binding protein)"/>
    <property type="match status" value="1"/>
</dbReference>
<dbReference type="GO" id="GO:0005856">
    <property type="term" value="C:cytoskeleton"/>
    <property type="evidence" value="ECO:0007669"/>
    <property type="project" value="UniProtKB-SubCell"/>
</dbReference>
<dbReference type="InterPro" id="IPR005454">
    <property type="entry name" value="Profilin1/2/3_vertebrate"/>
</dbReference>
<dbReference type="InterPro" id="IPR048278">
    <property type="entry name" value="PFN"/>
</dbReference>
<dbReference type="SMART" id="SM00392">
    <property type="entry name" value="PROF"/>
    <property type="match status" value="1"/>
</dbReference>
<dbReference type="CDD" id="cd00148">
    <property type="entry name" value="PROF"/>
    <property type="match status" value="1"/>
</dbReference>
<keyword evidence="3" id="KW-0963">Cytoplasm</keyword>
<dbReference type="EMBL" id="KC460541">
    <property type="protein sequence ID" value="AGK92747.1"/>
    <property type="molecule type" value="mRNA"/>
</dbReference>
<protein>
    <recommendedName>
        <fullName evidence="5">Profilin</fullName>
    </recommendedName>
</protein>
<keyword evidence="5" id="KW-0009">Actin-binding</keyword>
<dbReference type="GO" id="GO:0030036">
    <property type="term" value="P:actin cytoskeleton organization"/>
    <property type="evidence" value="ECO:0007669"/>
    <property type="project" value="InterPro"/>
</dbReference>
<reference evidence="6" key="1">
    <citation type="submission" date="2013-01" db="EMBL/GenBank/DDBJ databases">
        <title>Differentially expressed proteins in the skin mucosa of Atlantic cod (Gadus morhua) upon natural infection with Vibrio anguillarum.</title>
        <authorList>
            <person name="Rajan B."/>
            <person name="Jep L."/>
            <person name="Viswanath K."/>
            <person name="Brinchmann M.F."/>
        </authorList>
    </citation>
    <scope>NUCLEOTIDE SEQUENCE</scope>
</reference>
<dbReference type="Gene3D" id="3.30.450.30">
    <property type="entry name" value="Dynein light chain 2a, cytoplasmic"/>
    <property type="match status" value="1"/>
</dbReference>
<dbReference type="PRINTS" id="PR01639">
    <property type="entry name" value="PROFILINMAML"/>
</dbReference>
<evidence type="ECO:0000313" key="6">
    <source>
        <dbReference type="EMBL" id="AGK92747.1"/>
    </source>
</evidence>
<dbReference type="GO" id="GO:0032233">
    <property type="term" value="P:positive regulation of actin filament bundle assembly"/>
    <property type="evidence" value="ECO:0007669"/>
    <property type="project" value="TreeGrafter"/>
</dbReference>
<dbReference type="InterPro" id="IPR005455">
    <property type="entry name" value="PFN_euk"/>
</dbReference>
<evidence type="ECO:0000256" key="2">
    <source>
        <dbReference type="ARBA" id="ARBA00010058"/>
    </source>
</evidence>
<proteinExistence type="evidence at transcript level"/>
<accession>A0A067XLH1</accession>
<sequence length="134" mass="14553">MSWSPYIENLMGTDESVTEDAAIVGFADNSEGVWAAHSTFKQITAAEVKRLVSTDRSTLFTDGLMLGGQKCRVILDNLYKEDASVNLMTKDGNTIVVCKANKVLVLLKGRKSIHGGQLLPQTIKIAEYLIGGGY</sequence>